<dbReference type="PRINTS" id="PR00455">
    <property type="entry name" value="HTHTETR"/>
</dbReference>
<protein>
    <submittedName>
        <fullName evidence="6">TetR/AcrR family transcriptional regulator</fullName>
    </submittedName>
</protein>
<comment type="caution">
    <text evidence="6">The sequence shown here is derived from an EMBL/GenBank/DDBJ whole genome shotgun (WGS) entry which is preliminary data.</text>
</comment>
<keyword evidence="3" id="KW-0804">Transcription</keyword>
<dbReference type="PROSITE" id="PS50977">
    <property type="entry name" value="HTH_TETR_2"/>
    <property type="match status" value="1"/>
</dbReference>
<dbReference type="PANTHER" id="PTHR43479">
    <property type="entry name" value="ACREF/ENVCD OPERON REPRESSOR-RELATED"/>
    <property type="match status" value="1"/>
</dbReference>
<sequence>MYTSLITIKIGYQREITHLNKSDSVAAAKQQRDHYHHGDLRESLISAATQLVREKGPDKFSMADACKLAGVSKAAPYRHFANKEDLLKSVIAVGFEEMRQDMLAASNGLVSGSNQRITAIGLTYIAFAIKEPAIFKLMFGNSMNIKEPDSEMIGKPTFQILLDEIIARTQLHDVDKLMAIAFPLWTLVHGASMLTIDDSYKRIYPGSNTDQMIIDSTELLLSSFPEPV</sequence>
<evidence type="ECO:0000256" key="4">
    <source>
        <dbReference type="PROSITE-ProRule" id="PRU00335"/>
    </source>
</evidence>
<dbReference type="Pfam" id="PF13305">
    <property type="entry name" value="TetR_C_33"/>
    <property type="match status" value="1"/>
</dbReference>
<dbReference type="InterPro" id="IPR050624">
    <property type="entry name" value="HTH-type_Tx_Regulator"/>
</dbReference>
<feature type="DNA-binding region" description="H-T-H motif" evidence="4">
    <location>
        <begin position="61"/>
        <end position="80"/>
    </location>
</feature>
<accession>A0A545T1J4</accession>
<dbReference type="InterPro" id="IPR009057">
    <property type="entry name" value="Homeodomain-like_sf"/>
</dbReference>
<proteinExistence type="predicted"/>
<dbReference type="EMBL" id="VIKR01000007">
    <property type="protein sequence ID" value="TQV71097.1"/>
    <property type="molecule type" value="Genomic_DNA"/>
</dbReference>
<keyword evidence="1" id="KW-0805">Transcription regulation</keyword>
<dbReference type="SUPFAM" id="SSF46689">
    <property type="entry name" value="Homeodomain-like"/>
    <property type="match status" value="1"/>
</dbReference>
<gene>
    <name evidence="6" type="ORF">FLL45_22480</name>
</gene>
<dbReference type="Pfam" id="PF00440">
    <property type="entry name" value="TetR_N"/>
    <property type="match status" value="1"/>
</dbReference>
<evidence type="ECO:0000259" key="5">
    <source>
        <dbReference type="PROSITE" id="PS50977"/>
    </source>
</evidence>
<name>A0A545T1J4_9GAMM</name>
<evidence type="ECO:0000256" key="3">
    <source>
        <dbReference type="ARBA" id="ARBA00023163"/>
    </source>
</evidence>
<dbReference type="AlphaFoldDB" id="A0A545T1J4"/>
<evidence type="ECO:0000313" key="7">
    <source>
        <dbReference type="Proteomes" id="UP000317839"/>
    </source>
</evidence>
<dbReference type="InterPro" id="IPR001647">
    <property type="entry name" value="HTH_TetR"/>
</dbReference>
<reference evidence="6 7" key="1">
    <citation type="submission" date="2019-06" db="EMBL/GenBank/DDBJ databases">
        <title>Draft genome of Aliikangiella marina GYP-15.</title>
        <authorList>
            <person name="Wang G."/>
        </authorList>
    </citation>
    <scope>NUCLEOTIDE SEQUENCE [LARGE SCALE GENOMIC DNA]</scope>
    <source>
        <strain evidence="6 7">GYP-15</strain>
    </source>
</reference>
<dbReference type="InterPro" id="IPR036271">
    <property type="entry name" value="Tet_transcr_reg_TetR-rel_C_sf"/>
</dbReference>
<dbReference type="SUPFAM" id="SSF48498">
    <property type="entry name" value="Tetracyclin repressor-like, C-terminal domain"/>
    <property type="match status" value="1"/>
</dbReference>
<evidence type="ECO:0000256" key="1">
    <source>
        <dbReference type="ARBA" id="ARBA00023015"/>
    </source>
</evidence>
<keyword evidence="2 4" id="KW-0238">DNA-binding</keyword>
<keyword evidence="7" id="KW-1185">Reference proteome</keyword>
<evidence type="ECO:0000313" key="6">
    <source>
        <dbReference type="EMBL" id="TQV71097.1"/>
    </source>
</evidence>
<organism evidence="6 7">
    <name type="scientific">Aliikangiella marina</name>
    <dbReference type="NCBI Taxonomy" id="1712262"/>
    <lineage>
        <taxon>Bacteria</taxon>
        <taxon>Pseudomonadati</taxon>
        <taxon>Pseudomonadota</taxon>
        <taxon>Gammaproteobacteria</taxon>
        <taxon>Oceanospirillales</taxon>
        <taxon>Pleioneaceae</taxon>
        <taxon>Aliikangiella</taxon>
    </lineage>
</organism>
<dbReference type="GO" id="GO:0003677">
    <property type="term" value="F:DNA binding"/>
    <property type="evidence" value="ECO:0007669"/>
    <property type="project" value="UniProtKB-UniRule"/>
</dbReference>
<feature type="domain" description="HTH tetR-type" evidence="5">
    <location>
        <begin position="38"/>
        <end position="98"/>
    </location>
</feature>
<dbReference type="Gene3D" id="1.10.357.10">
    <property type="entry name" value="Tetracycline Repressor, domain 2"/>
    <property type="match status" value="1"/>
</dbReference>
<evidence type="ECO:0000256" key="2">
    <source>
        <dbReference type="ARBA" id="ARBA00023125"/>
    </source>
</evidence>
<dbReference type="PANTHER" id="PTHR43479:SF20">
    <property type="entry name" value="HTH TETR-TYPE DOMAIN-CONTAINING PROTEIN"/>
    <property type="match status" value="1"/>
</dbReference>
<dbReference type="OrthoDB" id="5293556at2"/>
<dbReference type="Proteomes" id="UP000317839">
    <property type="component" value="Unassembled WGS sequence"/>
</dbReference>
<dbReference type="InterPro" id="IPR025996">
    <property type="entry name" value="MT1864/Rv1816-like_C"/>
</dbReference>